<protein>
    <submittedName>
        <fullName evidence="2">Uncharacterized protein</fullName>
    </submittedName>
</protein>
<evidence type="ECO:0000313" key="2">
    <source>
        <dbReference type="EMBL" id="SHI57559.1"/>
    </source>
</evidence>
<organism evidence="2 3">
    <name type="scientific">Halodesulfovibrio aestuarii</name>
    <dbReference type="NCBI Taxonomy" id="126333"/>
    <lineage>
        <taxon>Bacteria</taxon>
        <taxon>Pseudomonadati</taxon>
        <taxon>Thermodesulfobacteriota</taxon>
        <taxon>Desulfovibrionia</taxon>
        <taxon>Desulfovibrionales</taxon>
        <taxon>Desulfovibrionaceae</taxon>
        <taxon>Halodesulfovibrio</taxon>
    </lineage>
</organism>
<proteinExistence type="predicted"/>
<name>A0A8G2C756_9BACT</name>
<reference evidence="2 3" key="1">
    <citation type="submission" date="2016-11" db="EMBL/GenBank/DDBJ databases">
        <authorList>
            <person name="Varghese N."/>
            <person name="Submissions S."/>
        </authorList>
    </citation>
    <scope>NUCLEOTIDE SEQUENCE [LARGE SCALE GENOMIC DNA]</scope>
    <source>
        <strain evidence="2 3">DSM 17919</strain>
    </source>
</reference>
<dbReference type="AlphaFoldDB" id="A0A8G2C756"/>
<dbReference type="Proteomes" id="UP001568358">
    <property type="component" value="Unassembled WGS sequence"/>
</dbReference>
<dbReference type="EMBL" id="JBFSOO010000004">
    <property type="protein sequence ID" value="MEZ6853104.1"/>
    <property type="molecule type" value="Genomic_DNA"/>
</dbReference>
<sequence length="90" mass="10471">MIITPENLRTKILSFYPEIEKNNIELSIHFDDEKKAWVAQLSKHQHELMTYIEKKEAQDCIDGIECVYLGTQIGQFIFNYCSEGSECNVP</sequence>
<dbReference type="EMBL" id="FQZR01000002">
    <property type="protein sequence ID" value="SHI57559.1"/>
    <property type="molecule type" value="Genomic_DNA"/>
</dbReference>
<reference evidence="1 4" key="2">
    <citation type="submission" date="2024-07" db="EMBL/GenBank/DDBJ databases">
        <title>Active virus-host system and metabolic interactions in a Lokiarchaeon culture.</title>
        <authorList>
            <person name="Ponce Toledo R.I."/>
            <person name="Rodrigues Oliveira T."/>
            <person name="Schleper C."/>
        </authorList>
    </citation>
    <scope>NUCLEOTIDE SEQUENCE [LARGE SCALE GENOMIC DNA]</scope>
    <source>
        <strain evidence="1 4">B35</strain>
    </source>
</reference>
<dbReference type="RefSeq" id="WP_020001493.1">
    <property type="nucleotide sequence ID" value="NZ_CP192217.1"/>
</dbReference>
<keyword evidence="4" id="KW-1185">Reference proteome</keyword>
<evidence type="ECO:0000313" key="3">
    <source>
        <dbReference type="Proteomes" id="UP000184001"/>
    </source>
</evidence>
<accession>A0A8G2C756</accession>
<evidence type="ECO:0000313" key="4">
    <source>
        <dbReference type="Proteomes" id="UP001568358"/>
    </source>
</evidence>
<evidence type="ECO:0000313" key="1">
    <source>
        <dbReference type="EMBL" id="MEZ6853104.1"/>
    </source>
</evidence>
<comment type="caution">
    <text evidence="2">The sequence shown here is derived from an EMBL/GenBank/DDBJ whole genome shotgun (WGS) entry which is preliminary data.</text>
</comment>
<dbReference type="Proteomes" id="UP000184001">
    <property type="component" value="Unassembled WGS sequence"/>
</dbReference>
<gene>
    <name evidence="1" type="ORF">AB2Z07_06150</name>
    <name evidence="2" type="ORF">SAMN05660830_00353</name>
</gene>